<dbReference type="PRINTS" id="PR00081">
    <property type="entry name" value="GDHRDH"/>
</dbReference>
<dbReference type="PANTHER" id="PTHR42760">
    <property type="entry name" value="SHORT-CHAIN DEHYDROGENASES/REDUCTASES FAMILY MEMBER"/>
    <property type="match status" value="1"/>
</dbReference>
<dbReference type="GO" id="GO:0016491">
    <property type="term" value="F:oxidoreductase activity"/>
    <property type="evidence" value="ECO:0007669"/>
    <property type="project" value="UniProtKB-KW"/>
</dbReference>
<dbReference type="SUPFAM" id="SSF51735">
    <property type="entry name" value="NAD(P)-binding Rossmann-fold domains"/>
    <property type="match status" value="1"/>
</dbReference>
<dbReference type="RefSeq" id="WP_100690166.1">
    <property type="nucleotide sequence ID" value="NZ_JBHTBD010000018.1"/>
</dbReference>
<protein>
    <submittedName>
        <fullName evidence="2">SDR family NAD(P)-dependent oxidoreductase</fullName>
        <ecNumber evidence="2">1.1.1.-</ecNumber>
    </submittedName>
</protein>
<proteinExistence type="inferred from homology"/>
<reference evidence="3" key="1">
    <citation type="journal article" date="2019" name="Int. J. Syst. Evol. Microbiol.">
        <title>The Global Catalogue of Microorganisms (GCM) 10K type strain sequencing project: providing services to taxonomists for standard genome sequencing and annotation.</title>
        <authorList>
            <consortium name="The Broad Institute Genomics Platform"/>
            <consortium name="The Broad Institute Genome Sequencing Center for Infectious Disease"/>
            <person name="Wu L."/>
            <person name="Ma J."/>
        </authorList>
    </citation>
    <scope>NUCLEOTIDE SEQUENCE [LARGE SCALE GENOMIC DNA]</scope>
    <source>
        <strain evidence="3">CCUG 60559</strain>
    </source>
</reference>
<evidence type="ECO:0000313" key="3">
    <source>
        <dbReference type="Proteomes" id="UP001596506"/>
    </source>
</evidence>
<dbReference type="InterPro" id="IPR002347">
    <property type="entry name" value="SDR_fam"/>
</dbReference>
<dbReference type="EMBL" id="JBHTBD010000018">
    <property type="protein sequence ID" value="MFC7296726.1"/>
    <property type="molecule type" value="Genomic_DNA"/>
</dbReference>
<name>A0ABW2J0Y1_9GAMM</name>
<dbReference type="CDD" id="cd05233">
    <property type="entry name" value="SDR_c"/>
    <property type="match status" value="1"/>
</dbReference>
<dbReference type="Pfam" id="PF13561">
    <property type="entry name" value="adh_short_C2"/>
    <property type="match status" value="1"/>
</dbReference>
<comment type="caution">
    <text evidence="2">The sequence shown here is derived from an EMBL/GenBank/DDBJ whole genome shotgun (WGS) entry which is preliminary data.</text>
</comment>
<gene>
    <name evidence="2" type="ORF">ACFQQA_18610</name>
</gene>
<evidence type="ECO:0000256" key="1">
    <source>
        <dbReference type="ARBA" id="ARBA00006484"/>
    </source>
</evidence>
<organism evidence="2 3">
    <name type="scientific">Marinobacter aromaticivorans</name>
    <dbReference type="NCBI Taxonomy" id="1494078"/>
    <lineage>
        <taxon>Bacteria</taxon>
        <taxon>Pseudomonadati</taxon>
        <taxon>Pseudomonadota</taxon>
        <taxon>Gammaproteobacteria</taxon>
        <taxon>Pseudomonadales</taxon>
        <taxon>Marinobacteraceae</taxon>
        <taxon>Marinobacter</taxon>
    </lineage>
</organism>
<dbReference type="Gene3D" id="3.40.50.720">
    <property type="entry name" value="NAD(P)-binding Rossmann-like Domain"/>
    <property type="match status" value="1"/>
</dbReference>
<dbReference type="PANTHER" id="PTHR42760:SF135">
    <property type="entry name" value="BLL7886 PROTEIN"/>
    <property type="match status" value="1"/>
</dbReference>
<accession>A0ABW2J0Y1</accession>
<sequence length="260" mass="27509">MNNKNPQNLFSLNGKVALVTGASSGLGKHFAKVLAAAGAKVIVAARREEKLKALVYEIAQDGGQAYAVTMDVTEPASIKAAFDSSEQLAAVPDIIINCAGQTITKKLLEQTEEDWNQVIDPNLKGCFLVSGEAGRRLVKAEKGGSIVNIASILGERVGGGIAPYTISKAGVLQATKAMALELARHDIRVNALMPGYVMTDLNRDFLESEAGEKLRKRIPSRKFCELEDLDGPLLLLCSPAGQAISGATLAVDRGHLVSGL</sequence>
<keyword evidence="3" id="KW-1185">Reference proteome</keyword>
<comment type="similarity">
    <text evidence="1">Belongs to the short-chain dehydrogenases/reductases (SDR) family.</text>
</comment>
<dbReference type="EC" id="1.1.1.-" evidence="2"/>
<dbReference type="PRINTS" id="PR00080">
    <property type="entry name" value="SDRFAMILY"/>
</dbReference>
<evidence type="ECO:0000313" key="2">
    <source>
        <dbReference type="EMBL" id="MFC7296726.1"/>
    </source>
</evidence>
<dbReference type="InterPro" id="IPR036291">
    <property type="entry name" value="NAD(P)-bd_dom_sf"/>
</dbReference>
<dbReference type="Proteomes" id="UP001596506">
    <property type="component" value="Unassembled WGS sequence"/>
</dbReference>
<keyword evidence="2" id="KW-0560">Oxidoreductase</keyword>